<evidence type="ECO:0000313" key="2">
    <source>
        <dbReference type="Proteomes" id="UP000521943"/>
    </source>
</evidence>
<dbReference type="OrthoDB" id="2586076at2759"/>
<dbReference type="AlphaFoldDB" id="A0A8H6IIB0"/>
<comment type="caution">
    <text evidence="1">The sequence shown here is derived from an EMBL/GenBank/DDBJ whole genome shotgun (WGS) entry which is preliminary data.</text>
</comment>
<accession>A0A8H6IIB0</accession>
<keyword evidence="2" id="KW-1185">Reference proteome</keyword>
<evidence type="ECO:0000313" key="1">
    <source>
        <dbReference type="EMBL" id="KAF6764984.1"/>
    </source>
</evidence>
<name>A0A8H6IIB0_9AGAR</name>
<proteinExistence type="predicted"/>
<dbReference type="EMBL" id="JACGCI010000003">
    <property type="protein sequence ID" value="KAF6764984.1"/>
    <property type="molecule type" value="Genomic_DNA"/>
</dbReference>
<gene>
    <name evidence="1" type="ORF">DFP72DRAFT_798717</name>
</gene>
<protein>
    <submittedName>
        <fullName evidence="1">Uncharacterized protein</fullName>
    </submittedName>
</protein>
<organism evidence="1 2">
    <name type="scientific">Ephemerocybe angulata</name>
    <dbReference type="NCBI Taxonomy" id="980116"/>
    <lineage>
        <taxon>Eukaryota</taxon>
        <taxon>Fungi</taxon>
        <taxon>Dikarya</taxon>
        <taxon>Basidiomycota</taxon>
        <taxon>Agaricomycotina</taxon>
        <taxon>Agaricomycetes</taxon>
        <taxon>Agaricomycetidae</taxon>
        <taxon>Agaricales</taxon>
        <taxon>Agaricineae</taxon>
        <taxon>Psathyrellaceae</taxon>
        <taxon>Ephemerocybe</taxon>
    </lineage>
</organism>
<reference evidence="1 2" key="1">
    <citation type="submission" date="2020-07" db="EMBL/GenBank/DDBJ databases">
        <title>Comparative genomics of pyrophilous fungi reveals a link between fire events and developmental genes.</title>
        <authorList>
            <consortium name="DOE Joint Genome Institute"/>
            <person name="Steindorff A.S."/>
            <person name="Carver A."/>
            <person name="Calhoun S."/>
            <person name="Stillman K."/>
            <person name="Liu H."/>
            <person name="Lipzen A."/>
            <person name="Pangilinan J."/>
            <person name="Labutti K."/>
            <person name="Bruns T.D."/>
            <person name="Grigoriev I.V."/>
        </authorList>
    </citation>
    <scope>NUCLEOTIDE SEQUENCE [LARGE SCALE GENOMIC DNA]</scope>
    <source>
        <strain evidence="1 2">CBS 144469</strain>
    </source>
</reference>
<sequence>MPVLDPTLPEYQVDEAQALPVYSAQAGSSECLLQFEPPRRTGCPACEWIFETKHFKVNLGRKMWKLNSPTYGLHGHVDGSLELLDPACNVESVQATVEGRLRLTCPEKKVTADNCTFLSHTVNVPYDTGVPECTFSVPVPSSTMYEGKKFACPPSFFFADTSYILEVSYYIRFSVTWRIKKRRKTESRLISFYYLPKTNPISPPICILPPASRHRENPPLFLVGPERLRSFPVPPVFPTKKNPSPCQKKKLEQLRNSVYLSVPDPATFSSGQEMPFMLSLAFADEPCLAELLCESIAVHLYKRVGIAIRGDEYSERNVLLSSATLRKNSGWAEGVIVLKGEIRTGDVGAEMSWSVPGYAHVKYILRVSLRPPSSFSSHIPTFIHEEEINVCTSSWGALDREYVSSGGTATPAVGLSGSLRRIY</sequence>
<dbReference type="Proteomes" id="UP000521943">
    <property type="component" value="Unassembled WGS sequence"/>
</dbReference>